<dbReference type="PANTHER" id="PTHR33908">
    <property type="entry name" value="MANNOSYLTRANSFERASE YKCB-RELATED"/>
    <property type="match status" value="1"/>
</dbReference>
<protein>
    <recommendedName>
        <fullName evidence="11">Glycosyltransferase RgtA/B/C/D-like domain-containing protein</fullName>
    </recommendedName>
</protein>
<keyword evidence="5 8" id="KW-0812">Transmembrane</keyword>
<dbReference type="InterPro" id="IPR050297">
    <property type="entry name" value="LipidA_mod_glycosyltrf_83"/>
</dbReference>
<dbReference type="PANTHER" id="PTHR33908:SF11">
    <property type="entry name" value="MEMBRANE PROTEIN"/>
    <property type="match status" value="1"/>
</dbReference>
<dbReference type="Proteomes" id="UP000050514">
    <property type="component" value="Unassembled WGS sequence"/>
</dbReference>
<sequence>MPSLSVVLLIPLAISPLILNLHIMAWSEALFLLTGFTGLFLIAKGLSKESKSLVFIGGVSLGLACLTRYSGVALIVSVTGAIFLHHKGKFFDRFITAVYAATPGVVLLSVWVMWTIIIGGNLANRSFGFHPIGINQLQQGLDTIASWYLIPLGLPGIAKSGILVLIAIPLLVVLEKRYKNFSEETKWNFLILIMFSIIYLIFLLISISFIDANTPLDDRILSPFFVASGLLVTAGVGHFFNVLRTSPVFKILSISLIVLSFSMISFTQRISVFQNYHKLGIGFSHQNWRESELINQLKQIPSDLTIYTNSPEGIYLLTGKISAPFPRKIDLTRQIPNPNFQEYMTQMSNEITKGDAIIAYFSSIRSKAFPDLTDINLLLPTSIRRVEYSDGLLIGSAD</sequence>
<evidence type="ECO:0008006" key="11">
    <source>
        <dbReference type="Google" id="ProtNLM"/>
    </source>
</evidence>
<evidence type="ECO:0000256" key="3">
    <source>
        <dbReference type="ARBA" id="ARBA00022676"/>
    </source>
</evidence>
<keyword evidence="10" id="KW-1185">Reference proteome</keyword>
<evidence type="ECO:0000256" key="4">
    <source>
        <dbReference type="ARBA" id="ARBA00022679"/>
    </source>
</evidence>
<feature type="transmembrane region" description="Helical" evidence="8">
    <location>
        <begin position="220"/>
        <end position="240"/>
    </location>
</feature>
<dbReference type="GO" id="GO:0009103">
    <property type="term" value="P:lipopolysaccharide biosynthetic process"/>
    <property type="evidence" value="ECO:0007669"/>
    <property type="project" value="UniProtKB-ARBA"/>
</dbReference>
<keyword evidence="4" id="KW-0808">Transferase</keyword>
<comment type="subcellular location">
    <subcellularLocation>
        <location evidence="1">Cell membrane</location>
        <topology evidence="1">Multi-pass membrane protein</topology>
    </subcellularLocation>
</comment>
<dbReference type="STRING" id="360411.AC812_02135"/>
<evidence type="ECO:0000256" key="2">
    <source>
        <dbReference type="ARBA" id="ARBA00022475"/>
    </source>
</evidence>
<feature type="transmembrane region" description="Helical" evidence="8">
    <location>
        <begin position="247"/>
        <end position="266"/>
    </location>
</feature>
<feature type="transmembrane region" description="Helical" evidence="8">
    <location>
        <begin position="53"/>
        <end position="84"/>
    </location>
</feature>
<evidence type="ECO:0000256" key="5">
    <source>
        <dbReference type="ARBA" id="ARBA00022692"/>
    </source>
</evidence>
<reference evidence="9 10" key="1">
    <citation type="submission" date="2015-07" db="EMBL/GenBank/DDBJ databases">
        <title>Draft genome of Bellilinea caldifistulae DSM 17877.</title>
        <authorList>
            <person name="Hemp J."/>
            <person name="Ward L.M."/>
            <person name="Pace L.A."/>
            <person name="Fischer W.W."/>
        </authorList>
    </citation>
    <scope>NUCLEOTIDE SEQUENCE [LARGE SCALE GENOMIC DNA]</scope>
    <source>
        <strain evidence="9 10">GOMI-1</strain>
    </source>
</reference>
<feature type="transmembrane region" description="Helical" evidence="8">
    <location>
        <begin position="96"/>
        <end position="117"/>
    </location>
</feature>
<feature type="transmembrane region" description="Helical" evidence="8">
    <location>
        <begin position="187"/>
        <end position="208"/>
    </location>
</feature>
<feature type="transmembrane region" description="Helical" evidence="8">
    <location>
        <begin position="30"/>
        <end position="47"/>
    </location>
</feature>
<dbReference type="EMBL" id="LGHJ01000007">
    <property type="protein sequence ID" value="KPL78034.1"/>
    <property type="molecule type" value="Genomic_DNA"/>
</dbReference>
<evidence type="ECO:0000313" key="10">
    <source>
        <dbReference type="Proteomes" id="UP000050514"/>
    </source>
</evidence>
<keyword evidence="2" id="KW-1003">Cell membrane</keyword>
<accession>A0A0N8GNG5</accession>
<evidence type="ECO:0000256" key="6">
    <source>
        <dbReference type="ARBA" id="ARBA00022989"/>
    </source>
</evidence>
<dbReference type="GO" id="GO:0005886">
    <property type="term" value="C:plasma membrane"/>
    <property type="evidence" value="ECO:0007669"/>
    <property type="project" value="UniProtKB-SubCell"/>
</dbReference>
<dbReference type="GO" id="GO:0016763">
    <property type="term" value="F:pentosyltransferase activity"/>
    <property type="evidence" value="ECO:0007669"/>
    <property type="project" value="TreeGrafter"/>
</dbReference>
<organism evidence="9 10">
    <name type="scientific">Bellilinea caldifistulae</name>
    <dbReference type="NCBI Taxonomy" id="360411"/>
    <lineage>
        <taxon>Bacteria</taxon>
        <taxon>Bacillati</taxon>
        <taxon>Chloroflexota</taxon>
        <taxon>Anaerolineae</taxon>
        <taxon>Anaerolineales</taxon>
        <taxon>Anaerolineaceae</taxon>
        <taxon>Bellilinea</taxon>
    </lineage>
</organism>
<feature type="transmembrane region" description="Helical" evidence="8">
    <location>
        <begin position="6"/>
        <end position="23"/>
    </location>
</feature>
<evidence type="ECO:0000256" key="7">
    <source>
        <dbReference type="ARBA" id="ARBA00023136"/>
    </source>
</evidence>
<feature type="transmembrane region" description="Helical" evidence="8">
    <location>
        <begin position="156"/>
        <end position="175"/>
    </location>
</feature>
<dbReference type="AlphaFoldDB" id="A0A0N8GNG5"/>
<proteinExistence type="predicted"/>
<evidence type="ECO:0000313" key="9">
    <source>
        <dbReference type="EMBL" id="KPL78034.1"/>
    </source>
</evidence>
<evidence type="ECO:0000256" key="8">
    <source>
        <dbReference type="SAM" id="Phobius"/>
    </source>
</evidence>
<comment type="caution">
    <text evidence="9">The sequence shown here is derived from an EMBL/GenBank/DDBJ whole genome shotgun (WGS) entry which is preliminary data.</text>
</comment>
<keyword evidence="6 8" id="KW-1133">Transmembrane helix</keyword>
<keyword evidence="3" id="KW-0328">Glycosyltransferase</keyword>
<keyword evidence="7 8" id="KW-0472">Membrane</keyword>
<evidence type="ECO:0000256" key="1">
    <source>
        <dbReference type="ARBA" id="ARBA00004651"/>
    </source>
</evidence>
<gene>
    <name evidence="9" type="ORF">AC812_02135</name>
</gene>
<name>A0A0N8GNG5_9CHLR</name>